<sequence length="244" mass="27365">MYGKAMDLAITLKTHPSLFHQYFYSLTPTSPTSLSFPSQSRSSSPKKKVKPSNFQPKNMASYGTIPTSSSPGPATNLEYLSRAKERIKEGLGTRRPWKLMFNIRSINFPGNLSEAISRVRTNVAYFRMNYAIIVLFVLFLSLLWHPISLIVFIVMMAAWLFLYFLRDEPIVVFSRTIDDRVVLIVLGVLTIVFLLLTHATLNILVSVLIGVVIILVHATLRRTDDLYDEESAALMTGTGPSSSS</sequence>
<protein>
    <recommendedName>
        <fullName evidence="7">PRA1 family protein</fullName>
    </recommendedName>
</protein>
<dbReference type="eggNOG" id="KOG3142">
    <property type="taxonomic scope" value="Eukaryota"/>
</dbReference>
<dbReference type="InterPro" id="IPR004895">
    <property type="entry name" value="Prenylated_rab_accept_PRA1"/>
</dbReference>
<dbReference type="OMA" id="RRPWKSM"/>
<comment type="similarity">
    <text evidence="3 7">Belongs to the PRA1 family.</text>
</comment>
<feature type="compositionally biased region" description="Low complexity" evidence="8">
    <location>
        <begin position="34"/>
        <end position="43"/>
    </location>
</feature>
<feature type="transmembrane region" description="Helical" evidence="7">
    <location>
        <begin position="177"/>
        <end position="197"/>
    </location>
</feature>
<accession>A0A061GD60</accession>
<dbReference type="PANTHER" id="PTHR19317">
    <property type="entry name" value="PRENYLATED RAB ACCEPTOR 1-RELATED"/>
    <property type="match status" value="1"/>
</dbReference>
<evidence type="ECO:0000256" key="8">
    <source>
        <dbReference type="SAM" id="MobiDB-lite"/>
    </source>
</evidence>
<dbReference type="GO" id="GO:0005783">
    <property type="term" value="C:endoplasmic reticulum"/>
    <property type="evidence" value="ECO:0000318"/>
    <property type="project" value="GO_Central"/>
</dbReference>
<comment type="function">
    <text evidence="1 7">May be involved in both secretory and endocytic intracellular trafficking in the endosomal/prevacuolar compartments.</text>
</comment>
<keyword evidence="10" id="KW-1185">Reference proteome</keyword>
<dbReference type="FunCoup" id="A0A061GD60">
    <property type="interactions" value="1576"/>
</dbReference>
<dbReference type="Gramene" id="EOY27082">
    <property type="protein sequence ID" value="EOY27082"/>
    <property type="gene ID" value="TCM_029017"/>
</dbReference>
<feature type="transmembrane region" description="Helical" evidence="7">
    <location>
        <begin position="124"/>
        <end position="141"/>
    </location>
</feature>
<dbReference type="GO" id="GO:0005794">
    <property type="term" value="C:Golgi apparatus"/>
    <property type="evidence" value="ECO:0000318"/>
    <property type="project" value="GO_Central"/>
</dbReference>
<dbReference type="InParanoid" id="A0A061GD60"/>
<keyword evidence="4 7" id="KW-0812">Transmembrane</keyword>
<feature type="region of interest" description="Disordered" evidence="8">
    <location>
        <begin position="34"/>
        <end position="70"/>
    </location>
</feature>
<reference evidence="9 10" key="1">
    <citation type="journal article" date="2013" name="Genome Biol.">
        <title>The genome sequence of the most widely cultivated cacao type and its use to identify candidate genes regulating pod color.</title>
        <authorList>
            <person name="Motamayor J.C."/>
            <person name="Mockaitis K."/>
            <person name="Schmutz J."/>
            <person name="Haiminen N."/>
            <person name="Iii D.L."/>
            <person name="Cornejo O."/>
            <person name="Findley S.D."/>
            <person name="Zheng P."/>
            <person name="Utro F."/>
            <person name="Royaert S."/>
            <person name="Saski C."/>
            <person name="Jenkins J."/>
            <person name="Podicheti R."/>
            <person name="Zhao M."/>
            <person name="Scheffler B.E."/>
            <person name="Stack J.C."/>
            <person name="Feltus F.A."/>
            <person name="Mustiga G.M."/>
            <person name="Amores F."/>
            <person name="Phillips W."/>
            <person name="Marelli J.P."/>
            <person name="May G.D."/>
            <person name="Shapiro H."/>
            <person name="Ma J."/>
            <person name="Bustamante C.D."/>
            <person name="Schnell R.J."/>
            <person name="Main D."/>
            <person name="Gilbert D."/>
            <person name="Parida L."/>
            <person name="Kuhn D.N."/>
        </authorList>
    </citation>
    <scope>NUCLEOTIDE SEQUENCE [LARGE SCALE GENOMIC DNA]</scope>
    <source>
        <strain evidence="10">cv. Matina 1-6</strain>
    </source>
</reference>
<proteinExistence type="inferred from homology"/>
<dbReference type="AlphaFoldDB" id="A0A061GD60"/>
<dbReference type="GO" id="GO:0016020">
    <property type="term" value="C:membrane"/>
    <property type="evidence" value="ECO:0007669"/>
    <property type="project" value="UniProtKB-SubCell"/>
</dbReference>
<evidence type="ECO:0000313" key="10">
    <source>
        <dbReference type="Proteomes" id="UP000026915"/>
    </source>
</evidence>
<comment type="subcellular location">
    <subcellularLocation>
        <location evidence="2">Endomembrane system</location>
        <topology evidence="2">Multi-pass membrane protein</topology>
    </subcellularLocation>
    <subcellularLocation>
        <location evidence="7">Membrane</location>
        <topology evidence="7">Multi-pass membrane protein</topology>
    </subcellularLocation>
</comment>
<dbReference type="GO" id="GO:0016192">
    <property type="term" value="P:vesicle-mediated transport"/>
    <property type="evidence" value="ECO:0000318"/>
    <property type="project" value="GO_Central"/>
</dbReference>
<evidence type="ECO:0000256" key="7">
    <source>
        <dbReference type="RuleBase" id="RU363107"/>
    </source>
</evidence>
<evidence type="ECO:0000256" key="6">
    <source>
        <dbReference type="ARBA" id="ARBA00023136"/>
    </source>
</evidence>
<dbReference type="EMBL" id="CM001884">
    <property type="protein sequence ID" value="EOY27082.1"/>
    <property type="molecule type" value="Genomic_DNA"/>
</dbReference>
<keyword evidence="7" id="KW-0813">Transport</keyword>
<dbReference type="HOGENOM" id="CLU_060198_2_1_1"/>
<evidence type="ECO:0000256" key="5">
    <source>
        <dbReference type="ARBA" id="ARBA00022989"/>
    </source>
</evidence>
<evidence type="ECO:0000256" key="2">
    <source>
        <dbReference type="ARBA" id="ARBA00004127"/>
    </source>
</evidence>
<dbReference type="Pfam" id="PF03208">
    <property type="entry name" value="PRA1"/>
    <property type="match status" value="1"/>
</dbReference>
<evidence type="ECO:0000313" key="9">
    <source>
        <dbReference type="EMBL" id="EOY27082.1"/>
    </source>
</evidence>
<organism evidence="9 10">
    <name type="scientific">Theobroma cacao</name>
    <name type="common">Cacao</name>
    <name type="synonym">Cocoa</name>
    <dbReference type="NCBI Taxonomy" id="3641"/>
    <lineage>
        <taxon>Eukaryota</taxon>
        <taxon>Viridiplantae</taxon>
        <taxon>Streptophyta</taxon>
        <taxon>Embryophyta</taxon>
        <taxon>Tracheophyta</taxon>
        <taxon>Spermatophyta</taxon>
        <taxon>Magnoliopsida</taxon>
        <taxon>eudicotyledons</taxon>
        <taxon>Gunneridae</taxon>
        <taxon>Pentapetalae</taxon>
        <taxon>rosids</taxon>
        <taxon>malvids</taxon>
        <taxon>Malvales</taxon>
        <taxon>Malvaceae</taxon>
        <taxon>Byttnerioideae</taxon>
        <taxon>Theobroma</taxon>
    </lineage>
</organism>
<evidence type="ECO:0000256" key="1">
    <source>
        <dbReference type="ARBA" id="ARBA00002501"/>
    </source>
</evidence>
<gene>
    <name evidence="9" type="ORF">TCM_029017</name>
</gene>
<evidence type="ECO:0000256" key="4">
    <source>
        <dbReference type="ARBA" id="ARBA00022692"/>
    </source>
</evidence>
<dbReference type="Proteomes" id="UP000026915">
    <property type="component" value="Chromosome 6"/>
</dbReference>
<evidence type="ECO:0000256" key="3">
    <source>
        <dbReference type="ARBA" id="ARBA00006483"/>
    </source>
</evidence>
<keyword evidence="6 7" id="KW-0472">Membrane</keyword>
<name>A0A061GD60_THECC</name>
<keyword evidence="5 7" id="KW-1133">Transmembrane helix</keyword>
<dbReference type="PANTHER" id="PTHR19317:SF2">
    <property type="entry name" value="PRA1 FAMILY PROTEIN F2"/>
    <property type="match status" value="1"/>
</dbReference>